<comment type="caution">
    <text evidence="1">The sequence shown here is derived from an EMBL/GenBank/DDBJ whole genome shotgun (WGS) entry which is preliminary data.</text>
</comment>
<sequence>MSEAGLVALPDEAERALYFAVLEQGGRVLFRDVAESDAPAVLRLLELGLLVHHTEDASLTAVNPRSVGERISAGLRAAGTQMLVQAEQMPSLLGELTEAYDASPRKVDRSSEVQHVDDMEEIRHRILQIEADSREEISAAQPGPRPAGHLAQSMERLRRFLDRGGSSRTIYQPEVRDDPSTLQYAAVTSEWGEQIRILAEPFTRMLIFDRRIAVIPAAADNSSAAFIEDPAVVAFLVGVFERDWERAERVQWRSAKPEGGAVPAHEQVGRLLAQGLTQRVVAGRLGLSERTVAGHISRLRELYDAQTLFQLGWQMRGSEVPSGE</sequence>
<reference evidence="1 2" key="1">
    <citation type="journal article" date="2019" name="Int. J. Syst. Evol. Microbiol.">
        <title>The Global Catalogue of Microorganisms (GCM) 10K type strain sequencing project: providing services to taxonomists for standard genome sequencing and annotation.</title>
        <authorList>
            <consortium name="The Broad Institute Genomics Platform"/>
            <consortium name="The Broad Institute Genome Sequencing Center for Infectious Disease"/>
            <person name="Wu L."/>
            <person name="Ma J."/>
        </authorList>
    </citation>
    <scope>NUCLEOTIDE SEQUENCE [LARGE SCALE GENOMIC DNA]</scope>
    <source>
        <strain evidence="1 2">JCM 7356</strain>
    </source>
</reference>
<dbReference type="Gene3D" id="1.10.10.10">
    <property type="entry name" value="Winged helix-like DNA-binding domain superfamily/Winged helix DNA-binding domain"/>
    <property type="match status" value="1"/>
</dbReference>
<evidence type="ECO:0000313" key="1">
    <source>
        <dbReference type="EMBL" id="GAA2263571.1"/>
    </source>
</evidence>
<dbReference type="PANTHER" id="PTHR34293:SF1">
    <property type="entry name" value="HTH-TYPE TRANSCRIPTIONAL REGULATOR TRMBL2"/>
    <property type="match status" value="1"/>
</dbReference>
<accession>A0ABN3ENW4</accession>
<proteinExistence type="predicted"/>
<evidence type="ECO:0000313" key="2">
    <source>
        <dbReference type="Proteomes" id="UP001500305"/>
    </source>
</evidence>
<protein>
    <submittedName>
        <fullName evidence="1">Helix-turn-helix transcriptional regulator</fullName>
    </submittedName>
</protein>
<name>A0ABN3ENW4_9ACTN</name>
<dbReference type="InterPro" id="IPR036388">
    <property type="entry name" value="WH-like_DNA-bd_sf"/>
</dbReference>
<dbReference type="SUPFAM" id="SSF46894">
    <property type="entry name" value="C-terminal effector domain of the bipartite response regulators"/>
    <property type="match status" value="1"/>
</dbReference>
<keyword evidence="2" id="KW-1185">Reference proteome</keyword>
<gene>
    <name evidence="1" type="ORF">GCM10010430_55140</name>
</gene>
<organism evidence="1 2">
    <name type="scientific">Kitasatospora cystarginea</name>
    <dbReference type="NCBI Taxonomy" id="58350"/>
    <lineage>
        <taxon>Bacteria</taxon>
        <taxon>Bacillati</taxon>
        <taxon>Actinomycetota</taxon>
        <taxon>Actinomycetes</taxon>
        <taxon>Kitasatosporales</taxon>
        <taxon>Streptomycetaceae</taxon>
        <taxon>Kitasatospora</taxon>
    </lineage>
</organism>
<dbReference type="InterPro" id="IPR051797">
    <property type="entry name" value="TrmB-like"/>
</dbReference>
<dbReference type="Proteomes" id="UP001500305">
    <property type="component" value="Unassembled WGS sequence"/>
</dbReference>
<dbReference type="InterPro" id="IPR016032">
    <property type="entry name" value="Sig_transdc_resp-reg_C-effctor"/>
</dbReference>
<dbReference type="PANTHER" id="PTHR34293">
    <property type="entry name" value="HTH-TYPE TRANSCRIPTIONAL REGULATOR TRMBL2"/>
    <property type="match status" value="1"/>
</dbReference>
<dbReference type="EMBL" id="BAAATR010000029">
    <property type="protein sequence ID" value="GAA2263571.1"/>
    <property type="molecule type" value="Genomic_DNA"/>
</dbReference>